<evidence type="ECO:0008006" key="3">
    <source>
        <dbReference type="Google" id="ProtNLM"/>
    </source>
</evidence>
<proteinExistence type="predicted"/>
<dbReference type="AlphaFoldDB" id="A0A6J4RJX4"/>
<accession>A0A6J4RJX4</accession>
<gene>
    <name evidence="2" type="ORF">AVDCRST_MAG53-269</name>
</gene>
<reference evidence="2" key="1">
    <citation type="submission" date="2020-02" db="EMBL/GenBank/DDBJ databases">
        <authorList>
            <person name="Meier V. D."/>
        </authorList>
    </citation>
    <scope>NUCLEOTIDE SEQUENCE</scope>
    <source>
        <strain evidence="2">AVDCRST_MAG53</strain>
    </source>
</reference>
<protein>
    <recommendedName>
        <fullName evidence="3">Alkaline shock response membrane anchor protein AmaP</fullName>
    </recommendedName>
</protein>
<sequence>MILARAVVRLLSFLLLAVLAGLGLVVAAAAVDPSFVTGLIGLGQLRDAVGGWFDALAADGPVALAGALAGAAAIALGILMLSGLLVPRRERLVRLRRTGHGTLSARRRPLSQVATHLVEQARGVTQARAKLKPRRRGGGRLKIRVDRSRSVSAGEAKASATSQLEGLTGPFKLKVAVQTRVGESGSRVR</sequence>
<evidence type="ECO:0000256" key="1">
    <source>
        <dbReference type="SAM" id="Phobius"/>
    </source>
</evidence>
<feature type="transmembrane region" description="Helical" evidence="1">
    <location>
        <begin position="62"/>
        <end position="86"/>
    </location>
</feature>
<keyword evidence="1" id="KW-1133">Transmembrane helix</keyword>
<keyword evidence="1" id="KW-0812">Transmembrane</keyword>
<organism evidence="2">
    <name type="scientific">uncultured Solirubrobacteraceae bacterium</name>
    <dbReference type="NCBI Taxonomy" id="1162706"/>
    <lineage>
        <taxon>Bacteria</taxon>
        <taxon>Bacillati</taxon>
        <taxon>Actinomycetota</taxon>
        <taxon>Thermoleophilia</taxon>
        <taxon>Solirubrobacterales</taxon>
        <taxon>Solirubrobacteraceae</taxon>
        <taxon>environmental samples</taxon>
    </lineage>
</organism>
<name>A0A6J4RJX4_9ACTN</name>
<evidence type="ECO:0000313" key="2">
    <source>
        <dbReference type="EMBL" id="CAA9475502.1"/>
    </source>
</evidence>
<keyword evidence="1" id="KW-0472">Membrane</keyword>
<dbReference type="EMBL" id="CADCVR010000010">
    <property type="protein sequence ID" value="CAA9475502.1"/>
    <property type="molecule type" value="Genomic_DNA"/>
</dbReference>